<proteinExistence type="predicted"/>
<keyword evidence="2" id="KW-1185">Reference proteome</keyword>
<evidence type="ECO:0000313" key="1">
    <source>
        <dbReference type="EMBL" id="KAJ8929794.1"/>
    </source>
</evidence>
<dbReference type="EMBL" id="JANEYF010004865">
    <property type="protein sequence ID" value="KAJ8929794.1"/>
    <property type="molecule type" value="Genomic_DNA"/>
</dbReference>
<gene>
    <name evidence="1" type="ORF">NQ314_017483</name>
</gene>
<dbReference type="Proteomes" id="UP001162156">
    <property type="component" value="Unassembled WGS sequence"/>
</dbReference>
<name>A0AAV8WTN0_9CUCU</name>
<accession>A0AAV8WTN0</accession>
<dbReference type="PANTHER" id="PTHR35385:SF2">
    <property type="entry name" value="PROTEIN B, PUTATIVE-RELATED"/>
    <property type="match status" value="1"/>
</dbReference>
<dbReference type="AlphaFoldDB" id="A0AAV8WTN0"/>
<evidence type="ECO:0000313" key="2">
    <source>
        <dbReference type="Proteomes" id="UP001162156"/>
    </source>
</evidence>
<organism evidence="1 2">
    <name type="scientific">Rhamnusium bicolor</name>
    <dbReference type="NCBI Taxonomy" id="1586634"/>
    <lineage>
        <taxon>Eukaryota</taxon>
        <taxon>Metazoa</taxon>
        <taxon>Ecdysozoa</taxon>
        <taxon>Arthropoda</taxon>
        <taxon>Hexapoda</taxon>
        <taxon>Insecta</taxon>
        <taxon>Pterygota</taxon>
        <taxon>Neoptera</taxon>
        <taxon>Endopterygota</taxon>
        <taxon>Coleoptera</taxon>
        <taxon>Polyphaga</taxon>
        <taxon>Cucujiformia</taxon>
        <taxon>Chrysomeloidea</taxon>
        <taxon>Cerambycidae</taxon>
        <taxon>Lepturinae</taxon>
        <taxon>Rhagiini</taxon>
        <taxon>Rhamnusium</taxon>
    </lineage>
</organism>
<sequence length="285" mass="32929">MATGGISITCFLHIAQTEIDCTLAFKILRSQYPNGFGGNGAPKVFITDDSTAARNALKLIFAQTSLILCSFHVCQAVWRWLWDTKNHIDVKDRKKLMREFRYILYAQTEEESEEYFLTLCEGCKYINFVDYVKNLWERRDEWCHFYRQSLCTRGHNTNNYVGASIRVLKDVMLERCKSFNAVALLDFITNILEHYHRRRLISFASNRRSKNNLNYLKLKKNIVNLTVTKIDEETFLVSSSQDKNMSYTVLTNCALYDYASGTEGAFCKHLCAVENSFDVNISADG</sequence>
<dbReference type="PANTHER" id="PTHR35385">
    <property type="entry name" value="PROTEIN B, PUTATIVE-RELATED-RELATED"/>
    <property type="match status" value="1"/>
</dbReference>
<reference evidence="1" key="1">
    <citation type="journal article" date="2023" name="Insect Mol. Biol.">
        <title>Genome sequencing provides insights into the evolution of gene families encoding plant cell wall-degrading enzymes in longhorned beetles.</title>
        <authorList>
            <person name="Shin N.R."/>
            <person name="Okamura Y."/>
            <person name="Kirsch R."/>
            <person name="Pauchet Y."/>
        </authorList>
    </citation>
    <scope>NUCLEOTIDE SEQUENCE</scope>
    <source>
        <strain evidence="1">RBIC_L_NR</strain>
    </source>
</reference>
<protein>
    <recommendedName>
        <fullName evidence="3">MULE transposase domain-containing protein</fullName>
    </recommendedName>
</protein>
<evidence type="ECO:0008006" key="3">
    <source>
        <dbReference type="Google" id="ProtNLM"/>
    </source>
</evidence>
<comment type="caution">
    <text evidence="1">The sequence shown here is derived from an EMBL/GenBank/DDBJ whole genome shotgun (WGS) entry which is preliminary data.</text>
</comment>